<dbReference type="Gene3D" id="3.40.718.10">
    <property type="entry name" value="Isopropylmalate Dehydrogenase"/>
    <property type="match status" value="1"/>
</dbReference>
<comment type="caution">
    <text evidence="8">The sequence shown here is derived from an EMBL/GenBank/DDBJ whole genome shotgun (WGS) entry which is preliminary data.</text>
</comment>
<keyword evidence="5" id="KW-0520">NAD</keyword>
<organism evidence="8 9">
    <name type="scientific">Kibdelosporangium banguiense</name>
    <dbReference type="NCBI Taxonomy" id="1365924"/>
    <lineage>
        <taxon>Bacteria</taxon>
        <taxon>Bacillati</taxon>
        <taxon>Actinomycetota</taxon>
        <taxon>Actinomycetes</taxon>
        <taxon>Pseudonocardiales</taxon>
        <taxon>Pseudonocardiaceae</taxon>
        <taxon>Kibdelosporangium</taxon>
    </lineage>
</organism>
<dbReference type="EMBL" id="JAGINW010000001">
    <property type="protein sequence ID" value="MBP2325235.1"/>
    <property type="molecule type" value="Genomic_DNA"/>
</dbReference>
<comment type="cofactor">
    <cofactor evidence="1">
        <name>Mn(2+)</name>
        <dbReference type="ChEBI" id="CHEBI:29035"/>
    </cofactor>
</comment>
<gene>
    <name evidence="8" type="ORF">JOF56_005620</name>
</gene>
<evidence type="ECO:0000313" key="9">
    <source>
        <dbReference type="Proteomes" id="UP001519332"/>
    </source>
</evidence>
<evidence type="ECO:0000256" key="4">
    <source>
        <dbReference type="ARBA" id="ARBA00023002"/>
    </source>
</evidence>
<evidence type="ECO:0000259" key="7">
    <source>
        <dbReference type="Pfam" id="PF00180"/>
    </source>
</evidence>
<evidence type="ECO:0000256" key="2">
    <source>
        <dbReference type="ARBA" id="ARBA00001946"/>
    </source>
</evidence>
<feature type="domain" description="Isopropylmalate dehydrogenase-like" evidence="7">
    <location>
        <begin position="14"/>
        <end position="81"/>
    </location>
</feature>
<dbReference type="InterPro" id="IPR024084">
    <property type="entry name" value="IsoPropMal-DH-like_dom"/>
</dbReference>
<evidence type="ECO:0000256" key="1">
    <source>
        <dbReference type="ARBA" id="ARBA00001936"/>
    </source>
</evidence>
<keyword evidence="9" id="KW-1185">Reference proteome</keyword>
<name>A0ABS4TMP8_9PSEU</name>
<evidence type="ECO:0000256" key="3">
    <source>
        <dbReference type="ARBA" id="ARBA00022723"/>
    </source>
</evidence>
<reference evidence="8 9" key="1">
    <citation type="submission" date="2021-03" db="EMBL/GenBank/DDBJ databases">
        <title>Sequencing the genomes of 1000 actinobacteria strains.</title>
        <authorList>
            <person name="Klenk H.-P."/>
        </authorList>
    </citation>
    <scope>NUCLEOTIDE SEQUENCE [LARGE SCALE GENOMIC DNA]</scope>
    <source>
        <strain evidence="8 9">DSM 46670</strain>
    </source>
</reference>
<evidence type="ECO:0000313" key="8">
    <source>
        <dbReference type="EMBL" id="MBP2325235.1"/>
    </source>
</evidence>
<comment type="cofactor">
    <cofactor evidence="2">
        <name>Mg(2+)</name>
        <dbReference type="ChEBI" id="CHEBI:18420"/>
    </cofactor>
</comment>
<dbReference type="PANTHER" id="PTHR43275">
    <property type="entry name" value="D-MALATE DEHYDROGENASE [DECARBOXYLATING]"/>
    <property type="match status" value="1"/>
</dbReference>
<dbReference type="Proteomes" id="UP001519332">
    <property type="component" value="Unassembled WGS sequence"/>
</dbReference>
<dbReference type="Pfam" id="PF00180">
    <property type="entry name" value="Iso_dh"/>
    <property type="match status" value="1"/>
</dbReference>
<dbReference type="InterPro" id="IPR050501">
    <property type="entry name" value="ICDH/IPMDH"/>
</dbReference>
<dbReference type="SUPFAM" id="SSF53659">
    <property type="entry name" value="Isocitrate/Isopropylmalate dehydrogenase-like"/>
    <property type="match status" value="1"/>
</dbReference>
<keyword evidence="4" id="KW-0560">Oxidoreductase</keyword>
<dbReference type="PANTHER" id="PTHR43275:SF1">
    <property type="entry name" value="D-MALATE DEHYDROGENASE [DECARBOXYLATING]"/>
    <property type="match status" value="1"/>
</dbReference>
<accession>A0ABS4TMP8</accession>
<keyword evidence="3" id="KW-0479">Metal-binding</keyword>
<sequence length="89" mass="9643">MPIWCDFAMQTHRIALIPGDGIGQEVTPAACAVLDAAGKRHGFALTYDSFDWSCARYLSEGAMMPAGALDRIRGYDAIFFTQAVPDTLS</sequence>
<proteinExistence type="predicted"/>
<evidence type="ECO:0000256" key="5">
    <source>
        <dbReference type="ARBA" id="ARBA00023027"/>
    </source>
</evidence>
<keyword evidence="6" id="KW-0464">Manganese</keyword>
<evidence type="ECO:0000256" key="6">
    <source>
        <dbReference type="ARBA" id="ARBA00023211"/>
    </source>
</evidence>
<protein>
    <submittedName>
        <fullName evidence="8">Isocitrate/isopropylmalate dehydrogenase</fullName>
    </submittedName>
</protein>
<dbReference type="RefSeq" id="WP_307855287.1">
    <property type="nucleotide sequence ID" value="NZ_JAGINW010000001.1"/>
</dbReference>